<evidence type="ECO:0000256" key="1">
    <source>
        <dbReference type="SAM" id="MobiDB-lite"/>
    </source>
</evidence>
<gene>
    <name evidence="2" type="ORF">CEURO_LOCUS1642</name>
</gene>
<dbReference type="Proteomes" id="UP001152484">
    <property type="component" value="Unassembled WGS sequence"/>
</dbReference>
<comment type="caution">
    <text evidence="2">The sequence shown here is derived from an EMBL/GenBank/DDBJ whole genome shotgun (WGS) entry which is preliminary data.</text>
</comment>
<feature type="compositionally biased region" description="Basic and acidic residues" evidence="1">
    <location>
        <begin position="134"/>
        <end position="143"/>
    </location>
</feature>
<organism evidence="2 3">
    <name type="scientific">Cuscuta europaea</name>
    <name type="common">European dodder</name>
    <dbReference type="NCBI Taxonomy" id="41803"/>
    <lineage>
        <taxon>Eukaryota</taxon>
        <taxon>Viridiplantae</taxon>
        <taxon>Streptophyta</taxon>
        <taxon>Embryophyta</taxon>
        <taxon>Tracheophyta</taxon>
        <taxon>Spermatophyta</taxon>
        <taxon>Magnoliopsida</taxon>
        <taxon>eudicotyledons</taxon>
        <taxon>Gunneridae</taxon>
        <taxon>Pentapetalae</taxon>
        <taxon>asterids</taxon>
        <taxon>lamiids</taxon>
        <taxon>Solanales</taxon>
        <taxon>Convolvulaceae</taxon>
        <taxon>Cuscuteae</taxon>
        <taxon>Cuscuta</taxon>
        <taxon>Cuscuta subgen. Cuscuta</taxon>
    </lineage>
</organism>
<feature type="region of interest" description="Disordered" evidence="1">
    <location>
        <begin position="194"/>
        <end position="219"/>
    </location>
</feature>
<dbReference type="EMBL" id="CAMAPE010000004">
    <property type="protein sequence ID" value="CAH9060882.1"/>
    <property type="molecule type" value="Genomic_DNA"/>
</dbReference>
<protein>
    <submittedName>
        <fullName evidence="2">Uncharacterized protein</fullName>
    </submittedName>
</protein>
<dbReference type="OrthoDB" id="10388515at2759"/>
<proteinExistence type="predicted"/>
<reference evidence="2" key="1">
    <citation type="submission" date="2022-07" db="EMBL/GenBank/DDBJ databases">
        <authorList>
            <person name="Macas J."/>
            <person name="Novak P."/>
            <person name="Neumann P."/>
        </authorList>
    </citation>
    <scope>NUCLEOTIDE SEQUENCE</scope>
</reference>
<accession>A0A9P0YJC0</accession>
<feature type="non-terminal residue" evidence="2">
    <location>
        <position position="219"/>
    </location>
</feature>
<sequence length="219" mass="23569">MGVMNNRTKMMSNLGGKRKEFESEGVSLQNSQPLLLLGGSPNAPLELQVRRRPESTTRHYSQQNSFAKDVIISAAARLHGGSGSSHDVTITDGGDELPLNETSLAAFRNNNVGTVTESLGIVPPPPFVNNDNEGQQRRNDRAMHGGGGSHRVTTTSGGDELPLNQASLEALRNNNVGIATESLQHATPLSFVNNNNEGCTNEDIPSQNEMQDSVMRHTN</sequence>
<dbReference type="AlphaFoldDB" id="A0A9P0YJC0"/>
<evidence type="ECO:0000313" key="3">
    <source>
        <dbReference type="Proteomes" id="UP001152484"/>
    </source>
</evidence>
<name>A0A9P0YJC0_CUSEU</name>
<evidence type="ECO:0000313" key="2">
    <source>
        <dbReference type="EMBL" id="CAH9060882.1"/>
    </source>
</evidence>
<keyword evidence="3" id="KW-1185">Reference proteome</keyword>
<feature type="region of interest" description="Disordered" evidence="1">
    <location>
        <begin position="117"/>
        <end position="159"/>
    </location>
</feature>